<proteinExistence type="predicted"/>
<reference evidence="4" key="2">
    <citation type="submission" date="2025-08" db="UniProtKB">
        <authorList>
            <consortium name="Ensembl"/>
        </authorList>
    </citation>
    <scope>IDENTIFICATION</scope>
    <source>
        <strain evidence="4">breed Abyssinian</strain>
    </source>
</reference>
<dbReference type="GeneTree" id="ENSGT00510000048978"/>
<dbReference type="InterPro" id="IPR013783">
    <property type="entry name" value="Ig-like_fold"/>
</dbReference>
<evidence type="ECO:0000256" key="1">
    <source>
        <dbReference type="SAM" id="MobiDB-lite"/>
    </source>
</evidence>
<feature type="region of interest" description="Disordered" evidence="1">
    <location>
        <begin position="1"/>
        <end position="77"/>
    </location>
</feature>
<dbReference type="InterPro" id="IPR050650">
    <property type="entry name" value="Type-II_Cytokine-TF_Rcpt"/>
</dbReference>
<feature type="compositionally biased region" description="Low complexity" evidence="1">
    <location>
        <begin position="14"/>
        <end position="23"/>
    </location>
</feature>
<dbReference type="PANTHER" id="PTHR20859:SF55">
    <property type="entry name" value="INTERFERON LAMBDA RECEPTOR 1"/>
    <property type="match status" value="1"/>
</dbReference>
<keyword evidence="5" id="KW-1185">Reference proteome</keyword>
<evidence type="ECO:0000259" key="3">
    <source>
        <dbReference type="PROSITE" id="PS50853"/>
    </source>
</evidence>
<keyword evidence="2" id="KW-1133">Transmembrane helix</keyword>
<feature type="domain" description="Fibronectin type-III" evidence="3">
    <location>
        <begin position="113"/>
        <end position="213"/>
    </location>
</feature>
<feature type="compositionally biased region" description="Low complexity" evidence="1">
    <location>
        <begin position="461"/>
        <end position="479"/>
    </location>
</feature>
<name>A0ABI8AKD9_FELCA</name>
<keyword evidence="2" id="KW-0472">Membrane</keyword>
<organism evidence="4 5">
    <name type="scientific">Felis catus</name>
    <name type="common">Cat</name>
    <name type="synonym">Felis silvestris catus</name>
    <dbReference type="NCBI Taxonomy" id="9685"/>
    <lineage>
        <taxon>Eukaryota</taxon>
        <taxon>Metazoa</taxon>
        <taxon>Chordata</taxon>
        <taxon>Craniata</taxon>
        <taxon>Vertebrata</taxon>
        <taxon>Euteleostomi</taxon>
        <taxon>Mammalia</taxon>
        <taxon>Eutheria</taxon>
        <taxon>Laurasiatheria</taxon>
        <taxon>Carnivora</taxon>
        <taxon>Feliformia</taxon>
        <taxon>Felidae</taxon>
        <taxon>Felinae</taxon>
        <taxon>Felis</taxon>
    </lineage>
</organism>
<accession>A0ABI8AKD9</accession>
<sequence>MRRSKPPRTPGGVSSRLGAAVARGAGGPPSSPRRGCPRGSPRRVPARGGGARGSASHWLPSATTCRPAGGGAGAGTWRRPAGSAGAGLAGLGRWVPLLLCLLQSTQGRPHLAPPQNVTLLSRNFSVYLTWLPGPGYSQNVTYFVAYQSAPTPRRWRKVNQCAGTKELACSLMCLEKQDLYNKFKGRVWAVSTGSRSPPVESKYLDYLFDVEPAPPVLVVTRKEEILSINATYQLPHCMPPPDLKYEVDFWKEGTKNKTRFPATPRGQPVQIPLQPATSGPYCLSARTIYTFGDPKYSGFSKPTCFFLGAPGANWVFLGLLLLLLPLLLVIAIGHVIWRRFTDNPWFQQAKMPWALDFTGHRRPVATFQPCGPESPDALILRPQKELARRVRPSPSVRTPATVQAGSEEDSAEEEKDDEEDTDDGVSFQPYIEPPPFLGQDHRTPGHSEVGGTWTPPSQAEGSSAADASDRSGASTGGSSPRDEPESCCLTKKGPGQGPGGDGCQEPLLLHEFSQDLSFLEDPLKDNLSSWTTCFSSPGLNLVPGEPPVSLHTLTFCWDSSPEEEEEEEGEEEGGGGERESEIEGDVTGNWRAESLQKAEVRGGTLGHYMARSRTWECIHHTH</sequence>
<feature type="compositionally biased region" description="Acidic residues" evidence="1">
    <location>
        <begin position="560"/>
        <end position="574"/>
    </location>
</feature>
<dbReference type="InterPro" id="IPR036116">
    <property type="entry name" value="FN3_sf"/>
</dbReference>
<gene>
    <name evidence="4" type="primary">IFNLR1</name>
</gene>
<dbReference type="SUPFAM" id="SSF49265">
    <property type="entry name" value="Fibronectin type III"/>
    <property type="match status" value="2"/>
</dbReference>
<dbReference type="Pfam" id="PF01108">
    <property type="entry name" value="Tissue_fac"/>
    <property type="match status" value="1"/>
</dbReference>
<reference evidence="4" key="3">
    <citation type="submission" date="2025-09" db="UniProtKB">
        <authorList>
            <consortium name="Ensembl"/>
        </authorList>
    </citation>
    <scope>IDENTIFICATION</scope>
    <source>
        <strain evidence="4">breed Abyssinian</strain>
    </source>
</reference>
<dbReference type="Proteomes" id="UP000823872">
    <property type="component" value="Chromosome C1"/>
</dbReference>
<evidence type="ECO:0000256" key="2">
    <source>
        <dbReference type="SAM" id="Phobius"/>
    </source>
</evidence>
<feature type="transmembrane region" description="Helical" evidence="2">
    <location>
        <begin position="314"/>
        <end position="337"/>
    </location>
</feature>
<reference evidence="4 5" key="1">
    <citation type="submission" date="2021-02" db="EMBL/GenBank/DDBJ databases">
        <title>Safari Cat Assemblies.</title>
        <authorList>
            <person name="Bredemeyer K.R."/>
            <person name="Murphy W.J."/>
        </authorList>
    </citation>
    <scope>NUCLEOTIDE SEQUENCE [LARGE SCALE GENOMIC DNA]</scope>
</reference>
<keyword evidence="2" id="KW-0812">Transmembrane</keyword>
<dbReference type="PANTHER" id="PTHR20859">
    <property type="entry name" value="INTERFERON/INTERLEUKIN RECEPTOR"/>
    <property type="match status" value="1"/>
</dbReference>
<feature type="compositionally biased region" description="Acidic residues" evidence="1">
    <location>
        <begin position="406"/>
        <end position="423"/>
    </location>
</feature>
<dbReference type="InterPro" id="IPR003961">
    <property type="entry name" value="FN3_dom"/>
</dbReference>
<dbReference type="PROSITE" id="PS50853">
    <property type="entry name" value="FN3"/>
    <property type="match status" value="1"/>
</dbReference>
<dbReference type="Ensembl" id="ENSFCTT00005088347.1">
    <property type="protein sequence ID" value="ENSFCTP00005059583.1"/>
    <property type="gene ID" value="ENSFCTG00005031848.1"/>
</dbReference>
<protein>
    <recommendedName>
        <fullName evidence="3">Fibronectin type-III domain-containing protein</fullName>
    </recommendedName>
</protein>
<dbReference type="Gene3D" id="2.60.40.10">
    <property type="entry name" value="Immunoglobulins"/>
    <property type="match status" value="2"/>
</dbReference>
<feature type="region of interest" description="Disordered" evidence="1">
    <location>
        <begin position="385"/>
        <end position="506"/>
    </location>
</feature>
<evidence type="ECO:0000313" key="5">
    <source>
        <dbReference type="Proteomes" id="UP000823872"/>
    </source>
</evidence>
<feature type="region of interest" description="Disordered" evidence="1">
    <location>
        <begin position="559"/>
        <end position="595"/>
    </location>
</feature>
<evidence type="ECO:0000313" key="4">
    <source>
        <dbReference type="Ensembl" id="ENSFCTP00005059583.1"/>
    </source>
</evidence>